<accession>A0AAX2GW90</accession>
<evidence type="ECO:0000313" key="4">
    <source>
        <dbReference type="Proteomes" id="UP000065822"/>
    </source>
</evidence>
<dbReference type="RefSeq" id="WP_066429942.1">
    <property type="nucleotide sequence ID" value="NZ_FOVX01000010.1"/>
</dbReference>
<dbReference type="EMBL" id="CP014227">
    <property type="protein sequence ID" value="AMD85397.1"/>
    <property type="molecule type" value="Genomic_DNA"/>
</dbReference>
<gene>
    <name evidence="2" type="ORF">AXF12_07665</name>
    <name evidence="3" type="ORF">SAMEA44541418_00163</name>
</gene>
<feature type="chain" id="PRO_5043376610" description="DUF4929 domain-containing protein" evidence="1">
    <location>
        <begin position="24"/>
        <end position="401"/>
    </location>
</feature>
<evidence type="ECO:0000313" key="2">
    <source>
        <dbReference type="EMBL" id="AMD85397.1"/>
    </source>
</evidence>
<dbReference type="EMBL" id="LT906449">
    <property type="protein sequence ID" value="SNV02075.1"/>
    <property type="molecule type" value="Genomic_DNA"/>
</dbReference>
<evidence type="ECO:0008006" key="6">
    <source>
        <dbReference type="Google" id="ProtNLM"/>
    </source>
</evidence>
<evidence type="ECO:0000256" key="1">
    <source>
        <dbReference type="SAM" id="SignalP"/>
    </source>
</evidence>
<proteinExistence type="predicted"/>
<name>A0AAX2GW90_9FLAO</name>
<dbReference type="KEGG" id="chg:AXF12_07665"/>
<evidence type="ECO:0000313" key="3">
    <source>
        <dbReference type="EMBL" id="SNV02075.1"/>
    </source>
</evidence>
<reference evidence="2 4" key="1">
    <citation type="submission" date="2016-02" db="EMBL/GenBank/DDBJ databases">
        <authorList>
            <person name="Holder M.E."/>
            <person name="Ajami N.J."/>
            <person name="Petrosino J.F."/>
        </authorList>
    </citation>
    <scope>NUCLEOTIDE SEQUENCE [LARGE SCALE GENOMIC DNA]</scope>
    <source>
        <strain evidence="2 4">CCUG 32990</strain>
    </source>
</reference>
<dbReference type="InterPro" id="IPR032562">
    <property type="entry name" value="DUF4929"/>
</dbReference>
<keyword evidence="1" id="KW-0732">Signal</keyword>
<keyword evidence="4" id="KW-1185">Reference proteome</keyword>
<feature type="signal peptide" evidence="1">
    <location>
        <begin position="1"/>
        <end position="23"/>
    </location>
</feature>
<reference evidence="3 5" key="2">
    <citation type="submission" date="2017-06" db="EMBL/GenBank/DDBJ databases">
        <authorList>
            <consortium name="Pathogen Informatics"/>
        </authorList>
    </citation>
    <scope>NUCLEOTIDE SEQUENCE [LARGE SCALE GENOMIC DNA]</scope>
    <source>
        <strain evidence="3 5">NCTC12947</strain>
    </source>
</reference>
<dbReference type="AlphaFoldDB" id="A0AAX2GW90"/>
<organism evidence="3 5">
    <name type="scientific">Capnocytophaga haemolytica</name>
    <dbReference type="NCBI Taxonomy" id="45243"/>
    <lineage>
        <taxon>Bacteria</taxon>
        <taxon>Pseudomonadati</taxon>
        <taxon>Bacteroidota</taxon>
        <taxon>Flavobacteriia</taxon>
        <taxon>Flavobacteriales</taxon>
        <taxon>Flavobacteriaceae</taxon>
        <taxon>Capnocytophaga</taxon>
    </lineage>
</organism>
<dbReference type="Proteomes" id="UP000215539">
    <property type="component" value="Chromosome 1"/>
</dbReference>
<evidence type="ECO:0000313" key="5">
    <source>
        <dbReference type="Proteomes" id="UP000215539"/>
    </source>
</evidence>
<dbReference type="Proteomes" id="UP000065822">
    <property type="component" value="Chromosome"/>
</dbReference>
<dbReference type="Pfam" id="PF16283">
    <property type="entry name" value="DUF4929"/>
    <property type="match status" value="1"/>
</dbReference>
<dbReference type="PROSITE" id="PS51257">
    <property type="entry name" value="PROKAR_LIPOPROTEIN"/>
    <property type="match status" value="1"/>
</dbReference>
<protein>
    <recommendedName>
        <fullName evidence="6">DUF4929 domain-containing protein</fullName>
    </recommendedName>
</protein>
<sequence>MKMSNIKSMISSALVALAIVACSKDDNNSSYSGKNHAYITSQGTTTLSVGEEKQIEAKIGLSAAVNDATTIKLKAVDAKGNTSDLLTFTPNPVTIAKGAREVSFTIALSAAAQSIESEQQLKVTIESSGNLEPNTDLSVSVKPAAALAELTEAQKALVKAYQAKGMNILPFLGKVKVKTMVTLNSTEDLLVKYKNQFPKTYDGYTVITLSEKATADQPVLKMTSNPMGLTDFFQFLMRKETIENDDVWYGENAGPNYTTVMKLISWTKTSTETFGVTLDGIELNGNRINYVHELDKSAKDDADTKYKAVPFQFTYTAWDRLLKLAKAGDADALGIYQADGTSNPAYYLNVDDITKDEYQKGAWKAPTSSIDYTKKTMQFEFSTYAEGLDDYINVKVEYTAE</sequence>